<evidence type="ECO:0000313" key="2">
    <source>
        <dbReference type="Proteomes" id="UP001497623"/>
    </source>
</evidence>
<proteinExistence type="predicted"/>
<dbReference type="EMBL" id="CAXKWB010018509">
    <property type="protein sequence ID" value="CAL4120927.1"/>
    <property type="molecule type" value="Genomic_DNA"/>
</dbReference>
<reference evidence="1 2" key="1">
    <citation type="submission" date="2024-05" db="EMBL/GenBank/DDBJ databases">
        <authorList>
            <person name="Wallberg A."/>
        </authorList>
    </citation>
    <scope>NUCLEOTIDE SEQUENCE [LARGE SCALE GENOMIC DNA]</scope>
</reference>
<protein>
    <submittedName>
        <fullName evidence="1">Uncharacterized protein</fullName>
    </submittedName>
</protein>
<evidence type="ECO:0000313" key="1">
    <source>
        <dbReference type="EMBL" id="CAL4120927.1"/>
    </source>
</evidence>
<gene>
    <name evidence="1" type="ORF">MNOR_LOCUS22212</name>
</gene>
<name>A0AAV2R9J4_MEGNR</name>
<sequence length="256" mass="29267">DWKFISIILKAIVDQEKIIKSTDSVVKFKVILQKLINYSANHPENNKKLAIILKRYEELKSSKKDLSEINNLLIETIDNPVDTTTLYGDADWESVKAAAIAVLDDGSSAHKFKMEHFGELEGKEVLNHFKEWLEGAIDHHKSNPEIKLKLEILLKRLTLDPTEDPSILYVSIKQLTTMDDDFVIMNIDWSNFKIILTSAFSYNPDDSDDANTVIDKIITWLNKLEKSPSDDPDISLTPGRIWVRHGTSLRIPRTHT</sequence>
<dbReference type="AlphaFoldDB" id="A0AAV2R9J4"/>
<accession>A0AAV2R9J4</accession>
<dbReference type="Proteomes" id="UP001497623">
    <property type="component" value="Unassembled WGS sequence"/>
</dbReference>
<keyword evidence="2" id="KW-1185">Reference proteome</keyword>
<organism evidence="1 2">
    <name type="scientific">Meganyctiphanes norvegica</name>
    <name type="common">Northern krill</name>
    <name type="synonym">Thysanopoda norvegica</name>
    <dbReference type="NCBI Taxonomy" id="48144"/>
    <lineage>
        <taxon>Eukaryota</taxon>
        <taxon>Metazoa</taxon>
        <taxon>Ecdysozoa</taxon>
        <taxon>Arthropoda</taxon>
        <taxon>Crustacea</taxon>
        <taxon>Multicrustacea</taxon>
        <taxon>Malacostraca</taxon>
        <taxon>Eumalacostraca</taxon>
        <taxon>Eucarida</taxon>
        <taxon>Euphausiacea</taxon>
        <taxon>Euphausiidae</taxon>
        <taxon>Meganyctiphanes</taxon>
    </lineage>
</organism>
<feature type="non-terminal residue" evidence="1">
    <location>
        <position position="256"/>
    </location>
</feature>
<feature type="non-terminal residue" evidence="1">
    <location>
        <position position="1"/>
    </location>
</feature>
<comment type="caution">
    <text evidence="1">The sequence shown here is derived from an EMBL/GenBank/DDBJ whole genome shotgun (WGS) entry which is preliminary data.</text>
</comment>